<gene>
    <name evidence="3" type="ORF">CSTERTH_00420</name>
</gene>
<dbReference type="InterPro" id="IPR038765">
    <property type="entry name" value="Papain-like_cys_pep_sf"/>
</dbReference>
<evidence type="ECO:0000313" key="4">
    <source>
        <dbReference type="Proteomes" id="UP000092971"/>
    </source>
</evidence>
<dbReference type="SMART" id="SM00460">
    <property type="entry name" value="TGc"/>
    <property type="match status" value="1"/>
</dbReference>
<dbReference type="InterPro" id="IPR002931">
    <property type="entry name" value="Transglutaminase-like"/>
</dbReference>
<reference evidence="3 4" key="1">
    <citation type="submission" date="2016-02" db="EMBL/GenBank/DDBJ databases">
        <title>Comparison of Clostridium stercorarium subspecies using comparative genomics and transcriptomics.</title>
        <authorList>
            <person name="Schellenberg J."/>
            <person name="Thallinger G."/>
            <person name="Levin D.B."/>
            <person name="Zhang X."/>
            <person name="Alvare G."/>
            <person name="Fristensky B."/>
            <person name="Sparling R."/>
        </authorList>
    </citation>
    <scope>NUCLEOTIDE SEQUENCE [LARGE SCALE GENOMIC DNA]</scope>
    <source>
        <strain evidence="3 4">DSM 2910</strain>
    </source>
</reference>
<dbReference type="Pfam" id="PF01841">
    <property type="entry name" value="Transglut_core"/>
    <property type="match status" value="1"/>
</dbReference>
<name>A0A1B1YA11_THEST</name>
<keyword evidence="1" id="KW-0677">Repeat</keyword>
<dbReference type="OrthoDB" id="9788327at2"/>
<proteinExistence type="predicted"/>
<evidence type="ECO:0000256" key="1">
    <source>
        <dbReference type="ARBA" id="ARBA00022737"/>
    </source>
</evidence>
<dbReference type="AlphaFoldDB" id="A0A1B1YA11"/>
<dbReference type="InterPro" id="IPR001119">
    <property type="entry name" value="SLH_dom"/>
</dbReference>
<dbReference type="PANTHER" id="PTHR46333:SF2">
    <property type="entry name" value="CYTOKINESIS PROTEIN 3"/>
    <property type="match status" value="1"/>
</dbReference>
<dbReference type="InterPro" id="IPR052557">
    <property type="entry name" value="CAP/Cytokinesis_protein"/>
</dbReference>
<evidence type="ECO:0000259" key="2">
    <source>
        <dbReference type="PROSITE" id="PS51272"/>
    </source>
</evidence>
<dbReference type="EMBL" id="CP014672">
    <property type="protein sequence ID" value="ANW97607.1"/>
    <property type="molecule type" value="Genomic_DNA"/>
</dbReference>
<dbReference type="RefSeq" id="WP_065820453.1">
    <property type="nucleotide sequence ID" value="NZ_CP014672.1"/>
</dbReference>
<organism evidence="3 4">
    <name type="scientific">Thermoclostridium stercorarium subsp. thermolacticum DSM 2910</name>
    <dbReference type="NCBI Taxonomy" id="1121336"/>
    <lineage>
        <taxon>Bacteria</taxon>
        <taxon>Bacillati</taxon>
        <taxon>Bacillota</taxon>
        <taxon>Clostridia</taxon>
        <taxon>Eubacteriales</taxon>
        <taxon>Oscillospiraceae</taxon>
        <taxon>Thermoclostridium</taxon>
    </lineage>
</organism>
<feature type="domain" description="SLH" evidence="2">
    <location>
        <begin position="117"/>
        <end position="180"/>
    </location>
</feature>
<protein>
    <submittedName>
        <fullName evidence="3">Transglutaminase</fullName>
    </submittedName>
</protein>
<dbReference type="PANTHER" id="PTHR46333">
    <property type="entry name" value="CYTOKINESIS PROTEIN 3"/>
    <property type="match status" value="1"/>
</dbReference>
<sequence>MSVLRSGIKIALSVLFSLVFFLIFNINIAGTAEVLTRDRLDCLYPAHLRYDLFYDGRLTDENIVYLKSIPHSEALRTLNVLRGDSKGNLMLDRFAERIEGATMLVRLLGVEAYAVSGKPSHPFTDVPEWAAPYIGYLYQNGFAKGIGNNQFGSRQYMDEKSYLAFLLRVLGYSEEDGDFSWDTVGKTAIKVGLLESGEETYIDRFIKRERMSQLTWRAMFLNHKFYGKPLLVCLYEQGKVRRDNLSMLFAKNKNRLIDLWYANLSKLEEAFLRHDEKIELSLSHTQVENDYLKYLEYTLERVQLSTGVYTRGFFTKLWQQGNNYSLVVYPRYQNTASRDEKLRLMIDRIVSEIMSPYMTDYEKVKAAHDYVINMIEYDSRYRNNSALDALESGYGVCSAYSELMALILNSAGVPCRIVRGYADVSHAWNMVSIDGKLYHVDATWDDLGTYGGEQLIRYDYLNLPDAEMEKEHRWEKNDYPACTSTEHNYFVKNNLLAKNSEDVIAIIAQAVENRQNSVTLKYAGNDADKLMIHKIINDVNSRLALELGYRISHYVYTRNDTYLTYCIFSIDYEPVGYVD</sequence>
<dbReference type="Pfam" id="PF00395">
    <property type="entry name" value="SLH"/>
    <property type="match status" value="1"/>
</dbReference>
<accession>A0A1B1YA11</accession>
<evidence type="ECO:0000313" key="3">
    <source>
        <dbReference type="EMBL" id="ANW97607.1"/>
    </source>
</evidence>
<dbReference type="SUPFAM" id="SSF54001">
    <property type="entry name" value="Cysteine proteinases"/>
    <property type="match status" value="1"/>
</dbReference>
<dbReference type="Proteomes" id="UP000092971">
    <property type="component" value="Chromosome"/>
</dbReference>
<dbReference type="Gene3D" id="3.10.620.30">
    <property type="match status" value="1"/>
</dbReference>
<dbReference type="GO" id="GO:0005737">
    <property type="term" value="C:cytoplasm"/>
    <property type="evidence" value="ECO:0007669"/>
    <property type="project" value="TreeGrafter"/>
</dbReference>
<dbReference type="PROSITE" id="PS51272">
    <property type="entry name" value="SLH"/>
    <property type="match status" value="1"/>
</dbReference>